<protein>
    <submittedName>
        <fullName evidence="1">Uncharacterized protein</fullName>
    </submittedName>
</protein>
<organism evidence="1 2">
    <name type="scientific">Nocardia terpenica</name>
    <dbReference type="NCBI Taxonomy" id="455432"/>
    <lineage>
        <taxon>Bacteria</taxon>
        <taxon>Bacillati</taxon>
        <taxon>Actinomycetota</taxon>
        <taxon>Actinomycetes</taxon>
        <taxon>Mycobacteriales</taxon>
        <taxon>Nocardiaceae</taxon>
        <taxon>Nocardia</taxon>
    </lineage>
</organism>
<proteinExistence type="predicted"/>
<name>A0A291RZ07_9NOCA</name>
<evidence type="ECO:0000313" key="1">
    <source>
        <dbReference type="EMBL" id="ATL72494.1"/>
    </source>
</evidence>
<accession>A0A291RZ07</accession>
<dbReference type="AlphaFoldDB" id="A0A291RZ07"/>
<reference evidence="1 2" key="1">
    <citation type="submission" date="2017-10" db="EMBL/GenBank/DDBJ databases">
        <title>Comparative genomics between pathogenic Norcardia.</title>
        <authorList>
            <person name="Zeng L."/>
        </authorList>
    </citation>
    <scope>NUCLEOTIDE SEQUENCE [LARGE SCALE GENOMIC DNA]</scope>
    <source>
        <strain evidence="1 2">NC_YFY_NT001</strain>
        <plasmid evidence="2">Plasmid p_nc_yfy_nt001</plasmid>
    </source>
</reference>
<evidence type="ECO:0000313" key="2">
    <source>
        <dbReference type="Proteomes" id="UP000221961"/>
    </source>
</evidence>
<sequence>MTTTRTAHKLAADLRAAVAELREAAVEGLAGTDEHEAALALAELAELAAEALRGPAVVHLVGIEAIERDSNDLDSSDTPQEVKAAFADPADAQHWADRHNATVPWTTETKTVVLGQIPYIPAGAPGPDPAAAA</sequence>
<dbReference type="EMBL" id="CP023779">
    <property type="protein sequence ID" value="ATL72494.1"/>
    <property type="molecule type" value="Genomic_DNA"/>
</dbReference>
<dbReference type="Proteomes" id="UP000221961">
    <property type="component" value="Plasmid p_NC_YFY_NT001"/>
</dbReference>
<dbReference type="RefSeq" id="WP_098699289.1">
    <property type="nucleotide sequence ID" value="NZ_CP023779.1"/>
</dbReference>
<geneLocation type="plasmid" evidence="2">
    <name>p_nc_yfy_nt001</name>
</geneLocation>
<gene>
    <name evidence="1" type="ORF">CRH09_39670</name>
</gene>
<keyword evidence="1" id="KW-0614">Plasmid</keyword>
<dbReference type="GeneID" id="88363367"/>
<dbReference type="KEGG" id="ntp:CRH09_39670"/>